<protein>
    <recommendedName>
        <fullName evidence="1">F-box domain-containing protein</fullName>
    </recommendedName>
</protein>
<gene>
    <name evidence="2" type="ORF">CRE_24770</name>
</gene>
<keyword evidence="3" id="KW-1185">Reference proteome</keyword>
<dbReference type="InParanoid" id="E3NCT5"/>
<organism evidence="3">
    <name type="scientific">Caenorhabditis remanei</name>
    <name type="common">Caenorhabditis vulgaris</name>
    <dbReference type="NCBI Taxonomy" id="31234"/>
    <lineage>
        <taxon>Eukaryota</taxon>
        <taxon>Metazoa</taxon>
        <taxon>Ecdysozoa</taxon>
        <taxon>Nematoda</taxon>
        <taxon>Chromadorea</taxon>
        <taxon>Rhabditida</taxon>
        <taxon>Rhabditina</taxon>
        <taxon>Rhabditomorpha</taxon>
        <taxon>Rhabditoidea</taxon>
        <taxon>Rhabditidae</taxon>
        <taxon>Peloderinae</taxon>
        <taxon>Caenorhabditis</taxon>
    </lineage>
</organism>
<name>E3NCT5_CAERE</name>
<dbReference type="HOGENOM" id="CLU_028840_1_3_1"/>
<accession>E3NCT5</accession>
<feature type="domain" description="F-box" evidence="1">
    <location>
        <begin position="4"/>
        <end position="27"/>
    </location>
</feature>
<proteinExistence type="predicted"/>
<evidence type="ECO:0000259" key="1">
    <source>
        <dbReference type="PROSITE" id="PS50181"/>
    </source>
</evidence>
<dbReference type="InterPro" id="IPR001810">
    <property type="entry name" value="F-box_dom"/>
</dbReference>
<evidence type="ECO:0000313" key="2">
    <source>
        <dbReference type="EMBL" id="EFO93337.1"/>
    </source>
</evidence>
<dbReference type="AlphaFoldDB" id="E3NCT5"/>
<evidence type="ECO:0000313" key="3">
    <source>
        <dbReference type="Proteomes" id="UP000008281"/>
    </source>
</evidence>
<sequence length="27" mass="2969">MTTSFPLLNLPPSAISHVLKSMNINEL</sequence>
<dbReference type="PROSITE" id="PS50181">
    <property type="entry name" value="FBOX"/>
    <property type="match status" value="1"/>
</dbReference>
<dbReference type="Proteomes" id="UP000008281">
    <property type="component" value="Unassembled WGS sequence"/>
</dbReference>
<dbReference type="EMBL" id="DS268602">
    <property type="protein sequence ID" value="EFO93337.1"/>
    <property type="molecule type" value="Genomic_DNA"/>
</dbReference>
<reference evidence="2" key="1">
    <citation type="submission" date="2007-07" db="EMBL/GenBank/DDBJ databases">
        <title>PCAP assembly of the Caenorhabditis remanei genome.</title>
        <authorList>
            <consortium name="The Caenorhabditis remanei Sequencing Consortium"/>
            <person name="Wilson R.K."/>
        </authorList>
    </citation>
    <scope>NUCLEOTIDE SEQUENCE [LARGE SCALE GENOMIC DNA]</scope>
    <source>
        <strain evidence="2">PB4641</strain>
    </source>
</reference>